<feature type="non-terminal residue" evidence="5">
    <location>
        <position position="422"/>
    </location>
</feature>
<dbReference type="EMBL" id="LAZR01043075">
    <property type="protein sequence ID" value="KKL07964.1"/>
    <property type="molecule type" value="Genomic_DNA"/>
</dbReference>
<proteinExistence type="predicted"/>
<feature type="domain" description="Prohead serine protease" evidence="4">
    <location>
        <begin position="85"/>
        <end position="196"/>
    </location>
</feature>
<organism evidence="5">
    <name type="scientific">marine sediment metagenome</name>
    <dbReference type="NCBI Taxonomy" id="412755"/>
    <lineage>
        <taxon>unclassified sequences</taxon>
        <taxon>metagenomes</taxon>
        <taxon>ecological metagenomes</taxon>
    </lineage>
</organism>
<dbReference type="InterPro" id="IPR054613">
    <property type="entry name" value="Peptidase_S78_dom"/>
</dbReference>
<evidence type="ECO:0000313" key="5">
    <source>
        <dbReference type="EMBL" id="KKL07964.1"/>
    </source>
</evidence>
<dbReference type="AlphaFoldDB" id="A0A0F9AEF5"/>
<keyword evidence="2" id="KW-0645">Protease</keyword>
<reference evidence="5" key="1">
    <citation type="journal article" date="2015" name="Nature">
        <title>Complex archaea that bridge the gap between prokaryotes and eukaryotes.</title>
        <authorList>
            <person name="Spang A."/>
            <person name="Saw J.H."/>
            <person name="Jorgensen S.L."/>
            <person name="Zaremba-Niedzwiedzka K."/>
            <person name="Martijn J."/>
            <person name="Lind A.E."/>
            <person name="van Eijk R."/>
            <person name="Schleper C."/>
            <person name="Guy L."/>
            <person name="Ettema T.J."/>
        </authorList>
    </citation>
    <scope>NUCLEOTIDE SEQUENCE</scope>
</reference>
<name>A0A0F9AEF5_9ZZZZ</name>
<dbReference type="GO" id="GO:0006508">
    <property type="term" value="P:proteolysis"/>
    <property type="evidence" value="ECO:0007669"/>
    <property type="project" value="UniProtKB-KW"/>
</dbReference>
<keyword evidence="3" id="KW-0378">Hydrolase</keyword>
<sequence>MIKEFVTERLRLKDLYPDKAREVAKEYGLKEDEVELIRKGRISEQVSIDRDKRTVINYISTDALDRDNEVIEHRGVVLDDYKKNPIVPWAHDYRDPPIGKNLWIKSDRKGLVAKTCFLRHPFAELVYNLYTEDIQGTGPALKAWSVGFIPLKWKDAKPDEKVAEDERPQTVRRTYKKWLLLEYSAVPVPSNPEALTLMVEKGLIKDDKLKKDIEDFIVEIEKENKPVCDLLVFTRQKGVILKPEETDDMIRLPVKGEEGKHKDHPIRWITVSEEKGIKGLYCIKDKLIITYVFLKSKGWDMAKAKKWMKDHGKEFTICQSCGFIFNYSNEPEVCMGAVKCPKCGSILDQEGNILAKKGVIPFKETSKAPDDEKWDGAREVRQAEVSDLKVMCTWFDSENPDTKGSYKLPHHKASGHAVVWRA</sequence>
<evidence type="ECO:0000256" key="2">
    <source>
        <dbReference type="ARBA" id="ARBA00022670"/>
    </source>
</evidence>
<accession>A0A0F9AEF5</accession>
<protein>
    <recommendedName>
        <fullName evidence="4">Prohead serine protease domain-containing protein</fullName>
    </recommendedName>
</protein>
<dbReference type="Pfam" id="PF04586">
    <property type="entry name" value="Peptidase_S78"/>
    <property type="match status" value="1"/>
</dbReference>
<keyword evidence="1" id="KW-1188">Viral release from host cell</keyword>
<evidence type="ECO:0000259" key="4">
    <source>
        <dbReference type="Pfam" id="PF04586"/>
    </source>
</evidence>
<evidence type="ECO:0000256" key="3">
    <source>
        <dbReference type="ARBA" id="ARBA00022801"/>
    </source>
</evidence>
<dbReference type="GO" id="GO:0008233">
    <property type="term" value="F:peptidase activity"/>
    <property type="evidence" value="ECO:0007669"/>
    <property type="project" value="UniProtKB-KW"/>
</dbReference>
<comment type="caution">
    <text evidence="5">The sequence shown here is derived from an EMBL/GenBank/DDBJ whole genome shotgun (WGS) entry which is preliminary data.</text>
</comment>
<evidence type="ECO:0000256" key="1">
    <source>
        <dbReference type="ARBA" id="ARBA00022612"/>
    </source>
</evidence>
<gene>
    <name evidence="5" type="ORF">LCGC14_2580710</name>
</gene>